<dbReference type="InterPro" id="IPR003770">
    <property type="entry name" value="MLTG-like"/>
</dbReference>
<dbReference type="HAMAP" id="MF_02065">
    <property type="entry name" value="MltG"/>
    <property type="match status" value="1"/>
</dbReference>
<gene>
    <name evidence="1 2" type="primary">mltG</name>
    <name evidence="2" type="ORF">DW828_01015</name>
</gene>
<evidence type="ECO:0000313" key="2">
    <source>
        <dbReference type="EMBL" id="RHC90149.1"/>
    </source>
</evidence>
<dbReference type="Pfam" id="PF02618">
    <property type="entry name" value="YceG"/>
    <property type="match status" value="1"/>
</dbReference>
<dbReference type="NCBIfam" id="TIGR00247">
    <property type="entry name" value="endolytic transglycosylase MltG"/>
    <property type="match status" value="1"/>
</dbReference>
<feature type="transmembrane region" description="Helical" evidence="1">
    <location>
        <begin position="21"/>
        <end position="43"/>
    </location>
</feature>
<dbReference type="GO" id="GO:0008932">
    <property type="term" value="F:lytic endotransglycosylase activity"/>
    <property type="evidence" value="ECO:0007669"/>
    <property type="project" value="UniProtKB-UniRule"/>
</dbReference>
<keyword evidence="1" id="KW-0812">Transmembrane</keyword>
<dbReference type="PANTHER" id="PTHR30518:SF2">
    <property type="entry name" value="ENDOLYTIC MUREIN TRANSGLYCOSYLASE"/>
    <property type="match status" value="1"/>
</dbReference>
<dbReference type="CDD" id="cd08010">
    <property type="entry name" value="MltG_like"/>
    <property type="match status" value="1"/>
</dbReference>
<dbReference type="AlphaFoldDB" id="A0A3R6JQR7"/>
<dbReference type="PANTHER" id="PTHR30518">
    <property type="entry name" value="ENDOLYTIC MUREIN TRANSGLYCOSYLASE"/>
    <property type="match status" value="1"/>
</dbReference>
<comment type="caution">
    <text evidence="2">The sequence shown here is derived from an EMBL/GenBank/DDBJ whole genome shotgun (WGS) entry which is preliminary data.</text>
</comment>
<comment type="catalytic activity">
    <reaction evidence="1">
        <text>a peptidoglycan chain = a peptidoglycan chain with N-acetyl-1,6-anhydromuramyl-[peptide] at the reducing end + a peptidoglycan chain with N-acetylglucosamine at the non-reducing end.</text>
        <dbReference type="EC" id="4.2.2.29"/>
    </reaction>
</comment>
<keyword evidence="1" id="KW-0961">Cell wall biogenesis/degradation</keyword>
<reference evidence="2 3" key="1">
    <citation type="submission" date="2018-08" db="EMBL/GenBank/DDBJ databases">
        <title>A genome reference for cultivated species of the human gut microbiota.</title>
        <authorList>
            <person name="Zou Y."/>
            <person name="Xue W."/>
            <person name="Luo G."/>
        </authorList>
    </citation>
    <scope>NUCLEOTIDE SEQUENCE [LARGE SCALE GENOMIC DNA]</scope>
    <source>
        <strain evidence="2 3">AM34-17</strain>
    </source>
</reference>
<dbReference type="GO" id="GO:0005886">
    <property type="term" value="C:plasma membrane"/>
    <property type="evidence" value="ECO:0007669"/>
    <property type="project" value="UniProtKB-SubCell"/>
</dbReference>
<dbReference type="EC" id="4.2.2.29" evidence="1"/>
<sequence>MAGSEIQQTIYNMEKKKMRKHTLIVGILSFIILLLAGVGFWAYCLILAPDFEPRKTVYVYIDEKKDFGDLCRQLVDSAGCRRIGSFKQLAGMLKYPTNMRTGRYAVEPGMNNLALLNNLRRGHQEATRITFNNIRFKLDLAERLAGQLMIEEDDLLPLLVDSVYCASLGFTTETILALFIPNTYEVYWNISAEKLMQRMQREYKIFWNDARLAKAKEIGMTPVEVAILASIVEEETAAVDEYPIVAGLYINRLQRGIPLQADPTVKFAVGDFSLQRILFEHLEIDSPYNTYKHAGLPPGPLRIPTIRGLDAVLNHMKHNYLYMCAKEDFSGRHNFAATLAEHNRNANRYRAELNRRKIR</sequence>
<name>A0A3R6JQR7_9BACT</name>
<dbReference type="GO" id="GO:0009252">
    <property type="term" value="P:peptidoglycan biosynthetic process"/>
    <property type="evidence" value="ECO:0007669"/>
    <property type="project" value="UniProtKB-UniRule"/>
</dbReference>
<keyword evidence="1" id="KW-0456">Lyase</keyword>
<comment type="function">
    <text evidence="1">Functions as a peptidoglycan terminase that cleaves nascent peptidoglycan strands endolytically to terminate their elongation.</text>
</comment>
<dbReference type="Proteomes" id="UP000286260">
    <property type="component" value="Unassembled WGS sequence"/>
</dbReference>
<comment type="subcellular location">
    <subcellularLocation>
        <location evidence="1">Cell membrane</location>
        <topology evidence="1">Single-pass membrane protein</topology>
    </subcellularLocation>
</comment>
<dbReference type="Gene3D" id="3.30.160.60">
    <property type="entry name" value="Classic Zinc Finger"/>
    <property type="match status" value="1"/>
</dbReference>
<evidence type="ECO:0000256" key="1">
    <source>
        <dbReference type="HAMAP-Rule" id="MF_02065"/>
    </source>
</evidence>
<evidence type="ECO:0000313" key="3">
    <source>
        <dbReference type="Proteomes" id="UP000286260"/>
    </source>
</evidence>
<organism evidence="2 3">
    <name type="scientific">Parabacteroides merdae</name>
    <dbReference type="NCBI Taxonomy" id="46503"/>
    <lineage>
        <taxon>Bacteria</taxon>
        <taxon>Pseudomonadati</taxon>
        <taxon>Bacteroidota</taxon>
        <taxon>Bacteroidia</taxon>
        <taxon>Bacteroidales</taxon>
        <taxon>Tannerellaceae</taxon>
        <taxon>Parabacteroides</taxon>
    </lineage>
</organism>
<dbReference type="GO" id="GO:0071555">
    <property type="term" value="P:cell wall organization"/>
    <property type="evidence" value="ECO:0007669"/>
    <property type="project" value="UniProtKB-KW"/>
</dbReference>
<feature type="site" description="Important for catalytic activity" evidence="1">
    <location>
        <position position="235"/>
    </location>
</feature>
<protein>
    <recommendedName>
        <fullName evidence="1">Endolytic murein transglycosylase</fullName>
        <ecNumber evidence="1">4.2.2.29</ecNumber>
    </recommendedName>
    <alternativeName>
        <fullName evidence="1">Peptidoglycan lytic transglycosylase</fullName>
    </alternativeName>
    <alternativeName>
        <fullName evidence="1">Peptidoglycan polymerization terminase</fullName>
    </alternativeName>
</protein>
<keyword evidence="1" id="KW-1003">Cell membrane</keyword>
<proteinExistence type="inferred from homology"/>
<dbReference type="EMBL" id="QSII01000001">
    <property type="protein sequence ID" value="RHC90149.1"/>
    <property type="molecule type" value="Genomic_DNA"/>
</dbReference>
<keyword evidence="1" id="KW-1133">Transmembrane helix</keyword>
<keyword evidence="1" id="KW-0472">Membrane</keyword>
<comment type="similarity">
    <text evidence="1">Belongs to the transglycosylase MltG family.</text>
</comment>
<accession>A0A3R6JQR7</accession>